<reference evidence="1 2" key="1">
    <citation type="journal article" date="2022" name="Nat. Ecol. Evol.">
        <title>A masculinizing supergene underlies an exaggerated male reproductive morph in a spider.</title>
        <authorList>
            <person name="Hendrickx F."/>
            <person name="De Corte Z."/>
            <person name="Sonet G."/>
            <person name="Van Belleghem S.M."/>
            <person name="Kostlbacher S."/>
            <person name="Vangestel C."/>
        </authorList>
    </citation>
    <scope>NUCLEOTIDE SEQUENCE [LARGE SCALE GENOMIC DNA]</scope>
    <source>
        <strain evidence="1">W744_W776</strain>
    </source>
</reference>
<gene>
    <name evidence="1" type="ORF">JTE90_012438</name>
</gene>
<accession>A0AAV6TFK1</accession>
<evidence type="ECO:0000313" key="1">
    <source>
        <dbReference type="EMBL" id="KAG8160599.1"/>
    </source>
</evidence>
<comment type="caution">
    <text evidence="1">The sequence shown here is derived from an EMBL/GenBank/DDBJ whole genome shotgun (WGS) entry which is preliminary data.</text>
</comment>
<organism evidence="1 2">
    <name type="scientific">Oedothorax gibbosus</name>
    <dbReference type="NCBI Taxonomy" id="931172"/>
    <lineage>
        <taxon>Eukaryota</taxon>
        <taxon>Metazoa</taxon>
        <taxon>Ecdysozoa</taxon>
        <taxon>Arthropoda</taxon>
        <taxon>Chelicerata</taxon>
        <taxon>Arachnida</taxon>
        <taxon>Araneae</taxon>
        <taxon>Araneomorphae</taxon>
        <taxon>Entelegynae</taxon>
        <taxon>Araneoidea</taxon>
        <taxon>Linyphiidae</taxon>
        <taxon>Erigoninae</taxon>
        <taxon>Oedothorax</taxon>
    </lineage>
</organism>
<protein>
    <submittedName>
        <fullName evidence="1">Uncharacterized protein</fullName>
    </submittedName>
</protein>
<evidence type="ECO:0000313" key="2">
    <source>
        <dbReference type="Proteomes" id="UP000827092"/>
    </source>
</evidence>
<name>A0AAV6TFK1_9ARAC</name>
<dbReference type="AlphaFoldDB" id="A0AAV6TFK1"/>
<keyword evidence="2" id="KW-1185">Reference proteome</keyword>
<dbReference type="EMBL" id="JAFNEN010005809">
    <property type="protein sequence ID" value="KAG8160599.1"/>
    <property type="molecule type" value="Genomic_DNA"/>
</dbReference>
<sequence>MTHVKRGTWNPSPASVLKVPLEYLQTTPKICTGGGPRGLTPALKKHAPAKPPYHCGVNLHEGSSASGPGIGQRGRIHFGLVVRSVSFYTSLANSLPMATSDCLEKPNTFRARAFAWTP</sequence>
<proteinExistence type="predicted"/>
<dbReference type="Proteomes" id="UP000827092">
    <property type="component" value="Unassembled WGS sequence"/>
</dbReference>